<evidence type="ECO:0000313" key="2">
    <source>
        <dbReference type="Proteomes" id="UP001231941"/>
    </source>
</evidence>
<dbReference type="Proteomes" id="UP001231941">
    <property type="component" value="Unassembled WGS sequence"/>
</dbReference>
<proteinExistence type="predicted"/>
<dbReference type="RefSeq" id="WP_305994043.1">
    <property type="nucleotide sequence ID" value="NZ_JAVAMP010000018.1"/>
</dbReference>
<gene>
    <name evidence="1" type="ORF">Q5Y73_21820</name>
</gene>
<reference evidence="1 2" key="1">
    <citation type="submission" date="2023-08" db="EMBL/GenBank/DDBJ databases">
        <authorList>
            <person name="Park J.-S."/>
        </authorList>
    </citation>
    <scope>NUCLEOTIDE SEQUENCE [LARGE SCALE GENOMIC DNA]</scope>
    <source>
        <strain evidence="1 2">2205SS18-9</strain>
    </source>
</reference>
<organism evidence="1 2">
    <name type="scientific">Chengkuizengella axinellae</name>
    <dbReference type="NCBI Taxonomy" id="3064388"/>
    <lineage>
        <taxon>Bacteria</taxon>
        <taxon>Bacillati</taxon>
        <taxon>Bacillota</taxon>
        <taxon>Bacilli</taxon>
        <taxon>Bacillales</taxon>
        <taxon>Paenibacillaceae</taxon>
        <taxon>Chengkuizengella</taxon>
    </lineage>
</organism>
<evidence type="ECO:0000313" key="1">
    <source>
        <dbReference type="EMBL" id="MDP5276735.1"/>
    </source>
</evidence>
<sequence length="154" mass="17828">MGNKYRHPFIKSGKVFQPVLPLQLSQDDPLVALTQVSVNANEIDKPCILINFSGFMTTFLREERYGEFIFSLKRFCLNTSHSETLIEWPFTRAFVNDTNIKEPIVYNYCDCLSEKNGFYAYQFGLTYIKLSEKSSFNITKKSMTAQVYSDNEVL</sequence>
<dbReference type="EMBL" id="JAVAMP010000018">
    <property type="protein sequence ID" value="MDP5276735.1"/>
    <property type="molecule type" value="Genomic_DNA"/>
</dbReference>
<comment type="caution">
    <text evidence="1">The sequence shown here is derived from an EMBL/GenBank/DDBJ whole genome shotgun (WGS) entry which is preliminary data.</text>
</comment>
<protein>
    <submittedName>
        <fullName evidence="1">DUF4489 domain-containing protein</fullName>
    </submittedName>
</protein>
<keyword evidence="2" id="KW-1185">Reference proteome</keyword>
<name>A0ABT9J6U0_9BACL</name>
<accession>A0ABT9J6U0</accession>